<organism evidence="1 2">
    <name type="scientific">Nannocystis exedens</name>
    <dbReference type="NCBI Taxonomy" id="54"/>
    <lineage>
        <taxon>Bacteria</taxon>
        <taxon>Pseudomonadati</taxon>
        <taxon>Myxococcota</taxon>
        <taxon>Polyangia</taxon>
        <taxon>Nannocystales</taxon>
        <taxon>Nannocystaceae</taxon>
        <taxon>Nannocystis</taxon>
    </lineage>
</organism>
<dbReference type="RefSeq" id="WP_143140277.1">
    <property type="nucleotide sequence ID" value="NZ_FOMX01000004.1"/>
</dbReference>
<proteinExistence type="predicted"/>
<protein>
    <submittedName>
        <fullName evidence="1">Uncharacterized protein</fullName>
    </submittedName>
</protein>
<dbReference type="EMBL" id="FOMX01000004">
    <property type="protein sequence ID" value="SFD73990.1"/>
    <property type="molecule type" value="Genomic_DNA"/>
</dbReference>
<dbReference type="AlphaFoldDB" id="A0A1I1V140"/>
<evidence type="ECO:0000313" key="2">
    <source>
        <dbReference type="Proteomes" id="UP000199400"/>
    </source>
</evidence>
<sequence length="349" mass="36956">MKSNMVVLGVMVVGLCNCGGGGPKTSDTAEPEPVESCKTNFSLCPPAIYNFRCWNEGPNKNYHVIGGIAQQPDWYNGCAYVDPAVGWETEAKDACVARCKNISEEGYVCKQENWSGVDEEPGPQTCTAPDTLNMLVVEQELGTLAANDASALSCDLWEDCFDFFSLEVQDALSTPPTPTVRYTADTLLETVPSASSVTVLGNAQTAPTTRALTGEAAYTAPLCGVGEVACPIYLAQLDLSAASAFSATIAVPGAGTVTKTFSDVEIHLKQPTLGIWLPNFEYAIFPPDSLVFTVTGSVSGTEVAGENGSYLEEHIVRGYVFGTLDGGLTFSAEGEHSLVDFSVHAEFAP</sequence>
<keyword evidence="2" id="KW-1185">Reference proteome</keyword>
<gene>
    <name evidence="1" type="ORF">SAMN02745121_01289</name>
</gene>
<name>A0A1I1V140_9BACT</name>
<evidence type="ECO:0000313" key="1">
    <source>
        <dbReference type="EMBL" id="SFD73990.1"/>
    </source>
</evidence>
<dbReference type="Proteomes" id="UP000199400">
    <property type="component" value="Unassembled WGS sequence"/>
</dbReference>
<reference evidence="2" key="1">
    <citation type="submission" date="2016-10" db="EMBL/GenBank/DDBJ databases">
        <authorList>
            <person name="Varghese N."/>
            <person name="Submissions S."/>
        </authorList>
    </citation>
    <scope>NUCLEOTIDE SEQUENCE [LARGE SCALE GENOMIC DNA]</scope>
    <source>
        <strain evidence="2">ATCC 25963</strain>
    </source>
</reference>
<accession>A0A1I1V140</accession>